<keyword evidence="7" id="KW-0812">Transmembrane</keyword>
<dbReference type="InterPro" id="IPR013106">
    <property type="entry name" value="Ig_V-set"/>
</dbReference>
<evidence type="ECO:0000256" key="6">
    <source>
        <dbReference type="ARBA" id="ARBA00023319"/>
    </source>
</evidence>
<accession>A0A9N7YAJ0</accession>
<dbReference type="Gene3D" id="2.60.40.10">
    <property type="entry name" value="Immunoglobulins"/>
    <property type="match status" value="2"/>
</dbReference>
<dbReference type="InterPro" id="IPR036179">
    <property type="entry name" value="Ig-like_dom_sf"/>
</dbReference>
<dbReference type="PANTHER" id="PTHR24100:SF0">
    <property type="entry name" value="V-SET DOMAIN-CONTAINING T-CELL ACTIVATION INHIBITOR 1"/>
    <property type="match status" value="1"/>
</dbReference>
<dbReference type="GO" id="GO:1903037">
    <property type="term" value="P:regulation of leukocyte cell-cell adhesion"/>
    <property type="evidence" value="ECO:0007669"/>
    <property type="project" value="UniProtKB-ARBA"/>
</dbReference>
<dbReference type="PANTHER" id="PTHR24100">
    <property type="entry name" value="BUTYROPHILIN"/>
    <property type="match status" value="1"/>
</dbReference>
<keyword evidence="5" id="KW-0325">Glycoprotein</keyword>
<dbReference type="InterPro" id="IPR003599">
    <property type="entry name" value="Ig_sub"/>
</dbReference>
<evidence type="ECO:0000256" key="1">
    <source>
        <dbReference type="ARBA" id="ARBA00004370"/>
    </source>
</evidence>
<evidence type="ECO:0000313" key="10">
    <source>
        <dbReference type="Proteomes" id="UP001153269"/>
    </source>
</evidence>
<evidence type="ECO:0000259" key="8">
    <source>
        <dbReference type="PROSITE" id="PS50835"/>
    </source>
</evidence>
<dbReference type="Pfam" id="PF07686">
    <property type="entry name" value="V-set"/>
    <property type="match status" value="1"/>
</dbReference>
<dbReference type="EMBL" id="CADEAL010000727">
    <property type="protein sequence ID" value="CAB1424380.1"/>
    <property type="molecule type" value="Genomic_DNA"/>
</dbReference>
<dbReference type="GO" id="GO:0001817">
    <property type="term" value="P:regulation of cytokine production"/>
    <property type="evidence" value="ECO:0007669"/>
    <property type="project" value="TreeGrafter"/>
</dbReference>
<gene>
    <name evidence="9" type="ORF">PLEPLA_LOCUS12305</name>
</gene>
<name>A0A9N7YAJ0_PLEPL</name>
<dbReference type="PROSITE" id="PS50835">
    <property type="entry name" value="IG_LIKE"/>
    <property type="match status" value="2"/>
</dbReference>
<dbReference type="InterPro" id="IPR003598">
    <property type="entry name" value="Ig_sub2"/>
</dbReference>
<dbReference type="GO" id="GO:0009897">
    <property type="term" value="C:external side of plasma membrane"/>
    <property type="evidence" value="ECO:0007669"/>
    <property type="project" value="TreeGrafter"/>
</dbReference>
<evidence type="ECO:0000256" key="2">
    <source>
        <dbReference type="ARBA" id="ARBA00022729"/>
    </source>
</evidence>
<dbReference type="Proteomes" id="UP001153269">
    <property type="component" value="Unassembled WGS sequence"/>
</dbReference>
<evidence type="ECO:0000256" key="3">
    <source>
        <dbReference type="ARBA" id="ARBA00023136"/>
    </source>
</evidence>
<reference evidence="9" key="1">
    <citation type="submission" date="2020-03" db="EMBL/GenBank/DDBJ databases">
        <authorList>
            <person name="Weist P."/>
        </authorList>
    </citation>
    <scope>NUCLEOTIDE SEQUENCE</scope>
</reference>
<dbReference type="SUPFAM" id="SSF48726">
    <property type="entry name" value="Immunoglobulin"/>
    <property type="match status" value="2"/>
</dbReference>
<keyword evidence="10" id="KW-1185">Reference proteome</keyword>
<keyword evidence="6" id="KW-0393">Immunoglobulin domain</keyword>
<dbReference type="GO" id="GO:0050863">
    <property type="term" value="P:regulation of T cell activation"/>
    <property type="evidence" value="ECO:0007669"/>
    <property type="project" value="UniProtKB-ARBA"/>
</dbReference>
<protein>
    <recommendedName>
        <fullName evidence="8">Ig-like domain-containing protein</fullName>
    </recommendedName>
</protein>
<dbReference type="InterPro" id="IPR050504">
    <property type="entry name" value="IgSF_BTN/MOG"/>
</dbReference>
<dbReference type="AlphaFoldDB" id="A0A9N7YAJ0"/>
<keyword evidence="2" id="KW-0732">Signal</keyword>
<evidence type="ECO:0000256" key="7">
    <source>
        <dbReference type="SAM" id="Phobius"/>
    </source>
</evidence>
<evidence type="ECO:0000256" key="5">
    <source>
        <dbReference type="ARBA" id="ARBA00023180"/>
    </source>
</evidence>
<dbReference type="InterPro" id="IPR007110">
    <property type="entry name" value="Ig-like_dom"/>
</dbReference>
<dbReference type="SMART" id="SM00409">
    <property type="entry name" value="IG"/>
    <property type="match status" value="1"/>
</dbReference>
<proteinExistence type="predicted"/>
<evidence type="ECO:0000256" key="4">
    <source>
        <dbReference type="ARBA" id="ARBA00023157"/>
    </source>
</evidence>
<keyword evidence="4" id="KW-1015">Disulfide bond</keyword>
<keyword evidence="3 7" id="KW-0472">Membrane</keyword>
<keyword evidence="7" id="KW-1133">Transmembrane helix</keyword>
<dbReference type="FunFam" id="2.60.40.10:FF:000142">
    <property type="entry name" value="V-set domain-containing T-cell activation inhibitor 1"/>
    <property type="match status" value="1"/>
</dbReference>
<dbReference type="SMART" id="SM00408">
    <property type="entry name" value="IGc2"/>
    <property type="match status" value="1"/>
</dbReference>
<evidence type="ECO:0000313" key="9">
    <source>
        <dbReference type="EMBL" id="CAB1424380.1"/>
    </source>
</evidence>
<comment type="subcellular location">
    <subcellularLocation>
        <location evidence="1">Membrane</location>
    </subcellularLocation>
</comment>
<feature type="domain" description="Ig-like" evidence="8">
    <location>
        <begin position="161"/>
        <end position="230"/>
    </location>
</feature>
<comment type="caution">
    <text evidence="9">The sequence shown here is derived from an EMBL/GenBank/DDBJ whole genome shotgun (WGS) entry which is preliminary data.</text>
</comment>
<dbReference type="GO" id="GO:0050852">
    <property type="term" value="P:T cell receptor signaling pathway"/>
    <property type="evidence" value="ECO:0007669"/>
    <property type="project" value="TreeGrafter"/>
</dbReference>
<organism evidence="9 10">
    <name type="scientific">Pleuronectes platessa</name>
    <name type="common">European plaice</name>
    <dbReference type="NCBI Taxonomy" id="8262"/>
    <lineage>
        <taxon>Eukaryota</taxon>
        <taxon>Metazoa</taxon>
        <taxon>Chordata</taxon>
        <taxon>Craniata</taxon>
        <taxon>Vertebrata</taxon>
        <taxon>Euteleostomi</taxon>
        <taxon>Actinopterygii</taxon>
        <taxon>Neopterygii</taxon>
        <taxon>Teleostei</taxon>
        <taxon>Neoteleostei</taxon>
        <taxon>Acanthomorphata</taxon>
        <taxon>Carangaria</taxon>
        <taxon>Pleuronectiformes</taxon>
        <taxon>Pleuronectoidei</taxon>
        <taxon>Pleuronectidae</taxon>
        <taxon>Pleuronectes</taxon>
    </lineage>
</organism>
<dbReference type="GO" id="GO:0005102">
    <property type="term" value="F:signaling receptor binding"/>
    <property type="evidence" value="ECO:0007669"/>
    <property type="project" value="TreeGrafter"/>
</dbReference>
<sequence>MSVLGKIIFYSMIALIITFLAIIILFLSFAFSSLSAVLSSNTAPIANLGQDTLLSCYLLTQTVTKVSVTWEKKGLSGVVYKYNNGAASLQDQSSQFKGRTQLFSEALATGNASLLLRNVKQSDEGEYTCSISSTKSGGTVNIHLRTAAFTAPTFTLSNSVLTAHASRWFPKPNVTWLNLDEEVLRGNTTFSASPNKIYSVTSTLPVNITDTYICRIENNLVSSVSTATVTGSAVSEDSYFTFSAASSLLVSVHLSITTTGVLCIYNLT</sequence>
<feature type="transmembrane region" description="Helical" evidence="7">
    <location>
        <begin position="7"/>
        <end position="31"/>
    </location>
</feature>
<dbReference type="InterPro" id="IPR013783">
    <property type="entry name" value="Ig-like_fold"/>
</dbReference>
<feature type="domain" description="Ig-like" evidence="8">
    <location>
        <begin position="49"/>
        <end position="145"/>
    </location>
</feature>